<dbReference type="Gene3D" id="3.30.2350.10">
    <property type="entry name" value="Pseudouridine synthase"/>
    <property type="match status" value="1"/>
</dbReference>
<feature type="domain" description="Pseudouridine synthase RsuA/RluA-like" evidence="4">
    <location>
        <begin position="15"/>
        <end position="170"/>
    </location>
</feature>
<keyword evidence="2" id="KW-0413">Isomerase</keyword>
<dbReference type="PANTHER" id="PTHR21600">
    <property type="entry name" value="MITOCHONDRIAL RNA PSEUDOURIDINE SYNTHASE"/>
    <property type="match status" value="1"/>
</dbReference>
<dbReference type="GO" id="GO:0006396">
    <property type="term" value="P:RNA processing"/>
    <property type="evidence" value="ECO:0007669"/>
    <property type="project" value="UniProtKB-ARBA"/>
</dbReference>
<evidence type="ECO:0000259" key="4">
    <source>
        <dbReference type="Pfam" id="PF00849"/>
    </source>
</evidence>
<dbReference type="InterPro" id="IPR006145">
    <property type="entry name" value="PsdUridine_synth_RsuA/RluA"/>
</dbReference>
<dbReference type="RefSeq" id="WP_162657494.1">
    <property type="nucleotide sequence ID" value="NZ_LR593887.1"/>
</dbReference>
<feature type="compositionally biased region" description="Basic and acidic residues" evidence="3">
    <location>
        <begin position="270"/>
        <end position="288"/>
    </location>
</feature>
<dbReference type="FunCoup" id="A0A6C2YL56">
    <property type="interactions" value="147"/>
</dbReference>
<evidence type="ECO:0000313" key="6">
    <source>
        <dbReference type="Proteomes" id="UP000464378"/>
    </source>
</evidence>
<dbReference type="EMBL" id="LR586016">
    <property type="protein sequence ID" value="VIP02308.1"/>
    <property type="molecule type" value="Genomic_DNA"/>
</dbReference>
<evidence type="ECO:0000313" key="5">
    <source>
        <dbReference type="EMBL" id="VIP02308.1"/>
    </source>
</evidence>
<gene>
    <name evidence="5" type="ORF">GMBLW1_16520</name>
</gene>
<dbReference type="InterPro" id="IPR020103">
    <property type="entry name" value="PsdUridine_synth_cat_dom_sf"/>
</dbReference>
<dbReference type="PANTHER" id="PTHR21600:SF83">
    <property type="entry name" value="PSEUDOURIDYLATE SYNTHASE RPUSD4, MITOCHONDRIAL"/>
    <property type="match status" value="1"/>
</dbReference>
<proteinExistence type="inferred from homology"/>
<evidence type="ECO:0000256" key="1">
    <source>
        <dbReference type="ARBA" id="ARBA00010876"/>
    </source>
</evidence>
<comment type="similarity">
    <text evidence="1">Belongs to the pseudouridine synthase RluA family.</text>
</comment>
<dbReference type="AlphaFoldDB" id="A0A6C2YL56"/>
<dbReference type="KEGG" id="tim:GMBLW1_16520"/>
<feature type="region of interest" description="Disordered" evidence="3">
    <location>
        <begin position="251"/>
        <end position="288"/>
    </location>
</feature>
<dbReference type="InterPro" id="IPR050188">
    <property type="entry name" value="RluA_PseudoU_synthase"/>
</dbReference>
<sequence length="288" mass="31798">MSESSPLTILFEDYHCIVVAKPAPLLTQAPPGIPSLEGMVRAHIKERYSKPGNVYLGIPHRLDRPVSGVVVFARNSKSARRLAEQFQSHRVQKTYWAILEGHVEADSGTWQDYLLKIAEESRAEVVPEGTAGAKLATLEFRVLERLANGCTLMELRPQTGRMHQLRLQSASRGHPVLGDAQYGSTRPFGPPAELPRDRIIALHARSLDFFHPTSLRQTEPLRAVAPLSAFWKDSGISETWLADSGTIAMNEDGLAGVPNDEGTSPLESSDSSRQDHHQETTNDHDESP</sequence>
<dbReference type="GO" id="GO:0140098">
    <property type="term" value="F:catalytic activity, acting on RNA"/>
    <property type="evidence" value="ECO:0007669"/>
    <property type="project" value="UniProtKB-ARBA"/>
</dbReference>
<dbReference type="CDD" id="cd02869">
    <property type="entry name" value="PseudoU_synth_RluA_like"/>
    <property type="match status" value="1"/>
</dbReference>
<keyword evidence="6" id="KW-1185">Reference proteome</keyword>
<dbReference type="Proteomes" id="UP000464378">
    <property type="component" value="Chromosome"/>
</dbReference>
<dbReference type="Pfam" id="PF00849">
    <property type="entry name" value="PseudoU_synth_2"/>
    <property type="match status" value="1"/>
</dbReference>
<dbReference type="EMBL" id="LR593887">
    <property type="protein sequence ID" value="VTS01010.1"/>
    <property type="molecule type" value="Genomic_DNA"/>
</dbReference>
<dbReference type="GO" id="GO:0009982">
    <property type="term" value="F:pseudouridine synthase activity"/>
    <property type="evidence" value="ECO:0007669"/>
    <property type="project" value="InterPro"/>
</dbReference>
<dbReference type="GO" id="GO:0003723">
    <property type="term" value="F:RNA binding"/>
    <property type="evidence" value="ECO:0007669"/>
    <property type="project" value="InterPro"/>
</dbReference>
<accession>A0A6C2YL56</accession>
<dbReference type="SUPFAM" id="SSF55120">
    <property type="entry name" value="Pseudouridine synthase"/>
    <property type="match status" value="1"/>
</dbReference>
<evidence type="ECO:0000256" key="3">
    <source>
        <dbReference type="SAM" id="MobiDB-lite"/>
    </source>
</evidence>
<protein>
    <recommendedName>
        <fullName evidence="4">Pseudouridine synthase RsuA/RluA-like domain-containing protein</fullName>
    </recommendedName>
</protein>
<evidence type="ECO:0000256" key="2">
    <source>
        <dbReference type="ARBA" id="ARBA00023235"/>
    </source>
</evidence>
<reference evidence="5" key="1">
    <citation type="submission" date="2019-04" db="EMBL/GenBank/DDBJ databases">
        <authorList>
            <consortium name="Science for Life Laboratories"/>
        </authorList>
    </citation>
    <scope>NUCLEOTIDE SEQUENCE</scope>
    <source>
        <strain evidence="5">MBLW1</strain>
    </source>
</reference>
<name>A0A6C2YL56_9BACT</name>
<dbReference type="GO" id="GO:0001522">
    <property type="term" value="P:pseudouridine synthesis"/>
    <property type="evidence" value="ECO:0007669"/>
    <property type="project" value="InterPro"/>
</dbReference>
<organism evidence="5">
    <name type="scientific">Tuwongella immobilis</name>
    <dbReference type="NCBI Taxonomy" id="692036"/>
    <lineage>
        <taxon>Bacteria</taxon>
        <taxon>Pseudomonadati</taxon>
        <taxon>Planctomycetota</taxon>
        <taxon>Planctomycetia</taxon>
        <taxon>Gemmatales</taxon>
        <taxon>Gemmataceae</taxon>
        <taxon>Tuwongella</taxon>
    </lineage>
</organism>
<dbReference type="InParanoid" id="A0A6C2YL56"/>